<name>W2MWZ0_PHYNI</name>
<sequence length="61" mass="6287">MVGAKHSFAPTLSVPSEILVWASPFGSMLSAHPWGVLMIGGDMTSFFGPGSVPSLSVPPDT</sequence>
<organism evidence="1">
    <name type="scientific">Phytophthora nicotianae</name>
    <name type="common">Potato buckeye rot agent</name>
    <name type="synonym">Phytophthora parasitica</name>
    <dbReference type="NCBI Taxonomy" id="4792"/>
    <lineage>
        <taxon>Eukaryota</taxon>
        <taxon>Sar</taxon>
        <taxon>Stramenopiles</taxon>
        <taxon>Oomycota</taxon>
        <taxon>Peronosporomycetes</taxon>
        <taxon>Peronosporales</taxon>
        <taxon>Peronosporaceae</taxon>
        <taxon>Phytophthora</taxon>
    </lineage>
</organism>
<accession>W2MWZ0</accession>
<protein>
    <submittedName>
        <fullName evidence="1">Uncharacterized protein</fullName>
    </submittedName>
</protein>
<dbReference type="EMBL" id="KI694275">
    <property type="protein sequence ID" value="ETM40891.1"/>
    <property type="molecule type" value="Genomic_DNA"/>
</dbReference>
<dbReference type="Proteomes" id="UP000054532">
    <property type="component" value="Unassembled WGS sequence"/>
</dbReference>
<dbReference type="AlphaFoldDB" id="W2MWZ0"/>
<reference evidence="1" key="1">
    <citation type="submission" date="2013-11" db="EMBL/GenBank/DDBJ databases">
        <title>The Genome Sequence of Phytophthora parasitica IAC_01/95.</title>
        <authorList>
            <consortium name="The Broad Institute Genomics Platform"/>
            <person name="Russ C."/>
            <person name="Tyler B."/>
            <person name="Panabieres F."/>
            <person name="Shan W."/>
            <person name="Tripathy S."/>
            <person name="Grunwald N."/>
            <person name="Machado M."/>
            <person name="Johnson C.S."/>
            <person name="Arredondo F."/>
            <person name="Hong C."/>
            <person name="Coffey M."/>
            <person name="Young S.K."/>
            <person name="Zeng Q."/>
            <person name="Gargeya S."/>
            <person name="Fitzgerald M."/>
            <person name="Abouelleil A."/>
            <person name="Alvarado L."/>
            <person name="Chapman S.B."/>
            <person name="Gainer-Dewar J."/>
            <person name="Goldberg J."/>
            <person name="Griggs A."/>
            <person name="Gujja S."/>
            <person name="Hansen M."/>
            <person name="Howarth C."/>
            <person name="Imamovic A."/>
            <person name="Ireland A."/>
            <person name="Larimer J."/>
            <person name="McCowan C."/>
            <person name="Murphy C."/>
            <person name="Pearson M."/>
            <person name="Poon T.W."/>
            <person name="Priest M."/>
            <person name="Roberts A."/>
            <person name="Saif S."/>
            <person name="Shea T."/>
            <person name="Sykes S."/>
            <person name="Wortman J."/>
            <person name="Nusbaum C."/>
            <person name="Birren B."/>
        </authorList>
    </citation>
    <scope>NUCLEOTIDE SEQUENCE [LARGE SCALE GENOMIC DNA]</scope>
    <source>
        <strain evidence="1">IAC_01/95</strain>
    </source>
</reference>
<gene>
    <name evidence="1" type="ORF">L914_13283</name>
</gene>
<evidence type="ECO:0000313" key="1">
    <source>
        <dbReference type="EMBL" id="ETM40891.1"/>
    </source>
</evidence>
<proteinExistence type="predicted"/>